<accession>A0ABT1Q1F7</accession>
<protein>
    <submittedName>
        <fullName evidence="7">NAD(P)/FAD-dependent oxidoreductase</fullName>
    </submittedName>
</protein>
<dbReference type="SUPFAM" id="SSF51905">
    <property type="entry name" value="FAD/NAD(P)-binding domain"/>
    <property type="match status" value="1"/>
</dbReference>
<evidence type="ECO:0000256" key="1">
    <source>
        <dbReference type="ARBA" id="ARBA00001974"/>
    </source>
</evidence>
<keyword evidence="4" id="KW-0274">FAD</keyword>
<dbReference type="PANTHER" id="PTHR43014:SF2">
    <property type="entry name" value="MERCURIC REDUCTASE"/>
    <property type="match status" value="1"/>
</dbReference>
<dbReference type="Proteomes" id="UP001057702">
    <property type="component" value="Unassembled WGS sequence"/>
</dbReference>
<name>A0ABT1Q1F7_9ACTN</name>
<evidence type="ECO:0000313" key="7">
    <source>
        <dbReference type="EMBL" id="MCQ4083771.1"/>
    </source>
</evidence>
<dbReference type="InterPro" id="IPR023753">
    <property type="entry name" value="FAD/NAD-binding_dom"/>
</dbReference>
<dbReference type="PANTHER" id="PTHR43014">
    <property type="entry name" value="MERCURIC REDUCTASE"/>
    <property type="match status" value="1"/>
</dbReference>
<evidence type="ECO:0000256" key="2">
    <source>
        <dbReference type="ARBA" id="ARBA00007532"/>
    </source>
</evidence>
<comment type="caution">
    <text evidence="7">The sequence shown here is derived from an EMBL/GenBank/DDBJ whole genome shotgun (WGS) entry which is preliminary data.</text>
</comment>
<dbReference type="Gene3D" id="3.30.390.30">
    <property type="match status" value="1"/>
</dbReference>
<evidence type="ECO:0000256" key="4">
    <source>
        <dbReference type="ARBA" id="ARBA00022827"/>
    </source>
</evidence>
<sequence>MAQDTDVVVIGMGVGGEHAAERLAEAGLTVVGVEAELVGGECPYWACIPSKMMIRAANLLAEGRRIPGMAGQSQVDPDFSPVAARIRQEATDDWNDQVAVDRFAGKGGHFIRGHARLAGPGRVEVDGQVFTARRGVVLATGSRPQAPPVPGLDRVPYWTNRAAVSVKEPPSSLLVLGGGAVGLELAQVFARFGTRVAIIEAMDRLLPAEEPETGALLREILATEGITVRTGAKATGARYAPGALSLILDGGEELTAERLLVATGRRPNLTGLGLDSIGLDPEARALQVDGQMRAADGIWGVGDVTGRGLFTHVAMYQAEIAVRDILGEPGPDADYRALPRVTFTDPEIGSVGLTEAQARQQGLLVRTGTAQVPSSARGWIHKTGNEGLIKLVEDADRGVLVGATSAGPMGGEVLYGLAVAVQCQVPIEQLRHMIYAYPTFHRAVEDALADLRRGREADAGNHS</sequence>
<organism evidence="7 8">
    <name type="scientific">Streptomyces humicola</name>
    <dbReference type="NCBI Taxonomy" id="2953240"/>
    <lineage>
        <taxon>Bacteria</taxon>
        <taxon>Bacillati</taxon>
        <taxon>Actinomycetota</taxon>
        <taxon>Actinomycetes</taxon>
        <taxon>Kitasatosporales</taxon>
        <taxon>Streptomycetaceae</taxon>
        <taxon>Streptomyces</taxon>
    </lineage>
</organism>
<dbReference type="EMBL" id="JANFNG010000025">
    <property type="protein sequence ID" value="MCQ4083771.1"/>
    <property type="molecule type" value="Genomic_DNA"/>
</dbReference>
<dbReference type="InterPro" id="IPR016156">
    <property type="entry name" value="FAD/NAD-linked_Rdtase_dimer_sf"/>
</dbReference>
<dbReference type="Gene3D" id="3.50.50.60">
    <property type="entry name" value="FAD/NAD(P)-binding domain"/>
    <property type="match status" value="2"/>
</dbReference>
<dbReference type="RefSeq" id="WP_255922767.1">
    <property type="nucleotide sequence ID" value="NZ_JANFNG010000025.1"/>
</dbReference>
<evidence type="ECO:0000313" key="8">
    <source>
        <dbReference type="Proteomes" id="UP001057702"/>
    </source>
</evidence>
<evidence type="ECO:0000259" key="5">
    <source>
        <dbReference type="Pfam" id="PF02852"/>
    </source>
</evidence>
<evidence type="ECO:0000259" key="6">
    <source>
        <dbReference type="Pfam" id="PF07992"/>
    </source>
</evidence>
<keyword evidence="8" id="KW-1185">Reference proteome</keyword>
<dbReference type="InterPro" id="IPR001100">
    <property type="entry name" value="Pyr_nuc-diS_OxRdtase"/>
</dbReference>
<dbReference type="InterPro" id="IPR004099">
    <property type="entry name" value="Pyr_nucl-diS_OxRdtase_dimer"/>
</dbReference>
<comment type="similarity">
    <text evidence="2">Belongs to the class-I pyridine nucleotide-disulfide oxidoreductase family.</text>
</comment>
<evidence type="ECO:0000256" key="3">
    <source>
        <dbReference type="ARBA" id="ARBA00022630"/>
    </source>
</evidence>
<feature type="domain" description="FAD/NAD(P)-binding" evidence="6">
    <location>
        <begin position="6"/>
        <end position="318"/>
    </location>
</feature>
<dbReference type="Pfam" id="PF02852">
    <property type="entry name" value="Pyr_redox_dim"/>
    <property type="match status" value="1"/>
</dbReference>
<reference evidence="7" key="1">
    <citation type="submission" date="2022-06" db="EMBL/GenBank/DDBJ databases">
        <title>Draft genome sequence of Streptomyces sp. RB6PN25 isolated from peat swamp forest in Thailand.</title>
        <authorList>
            <person name="Duangmal K."/>
            <person name="Klaysubun C."/>
        </authorList>
    </citation>
    <scope>NUCLEOTIDE SEQUENCE</scope>
    <source>
        <strain evidence="7">RB6PN25</strain>
    </source>
</reference>
<keyword evidence="3" id="KW-0285">Flavoprotein</keyword>
<dbReference type="PIRSF" id="PIRSF000350">
    <property type="entry name" value="Mercury_reductase_MerA"/>
    <property type="match status" value="1"/>
</dbReference>
<dbReference type="SUPFAM" id="SSF55424">
    <property type="entry name" value="FAD/NAD-linked reductases, dimerisation (C-terminal) domain"/>
    <property type="match status" value="1"/>
</dbReference>
<dbReference type="InterPro" id="IPR036188">
    <property type="entry name" value="FAD/NAD-bd_sf"/>
</dbReference>
<dbReference type="PRINTS" id="PR00411">
    <property type="entry name" value="PNDRDTASEI"/>
</dbReference>
<gene>
    <name evidence="7" type="ORF">NGB36_25050</name>
</gene>
<dbReference type="PRINTS" id="PR00368">
    <property type="entry name" value="FADPNR"/>
</dbReference>
<dbReference type="Pfam" id="PF07992">
    <property type="entry name" value="Pyr_redox_2"/>
    <property type="match status" value="1"/>
</dbReference>
<proteinExistence type="inferred from homology"/>
<comment type="cofactor">
    <cofactor evidence="1">
        <name>FAD</name>
        <dbReference type="ChEBI" id="CHEBI:57692"/>
    </cofactor>
</comment>
<feature type="domain" description="Pyridine nucleotide-disulphide oxidoreductase dimerisation" evidence="5">
    <location>
        <begin position="339"/>
        <end position="447"/>
    </location>
</feature>